<feature type="transmembrane region" description="Helical" evidence="8">
    <location>
        <begin position="171"/>
        <end position="189"/>
    </location>
</feature>
<dbReference type="EMBL" id="FTNT01000001">
    <property type="protein sequence ID" value="SIR63619.1"/>
    <property type="molecule type" value="Genomic_DNA"/>
</dbReference>
<feature type="domain" description="Acyltransferase 3" evidence="9">
    <location>
        <begin position="24"/>
        <end position="367"/>
    </location>
</feature>
<dbReference type="PANTHER" id="PTHR40074">
    <property type="entry name" value="O-ACETYLTRANSFERASE WECH"/>
    <property type="match status" value="1"/>
</dbReference>
<feature type="transmembrane region" description="Helical" evidence="8">
    <location>
        <begin position="316"/>
        <end position="334"/>
    </location>
</feature>
<dbReference type="GO" id="GO:0016787">
    <property type="term" value="F:hydrolase activity"/>
    <property type="evidence" value="ECO:0007669"/>
    <property type="project" value="UniProtKB-KW"/>
</dbReference>
<feature type="transmembrane region" description="Helical" evidence="8">
    <location>
        <begin position="27"/>
        <end position="45"/>
    </location>
</feature>
<evidence type="ECO:0000256" key="2">
    <source>
        <dbReference type="ARBA" id="ARBA00007400"/>
    </source>
</evidence>
<keyword evidence="11" id="KW-1185">Reference proteome</keyword>
<keyword evidence="3" id="KW-1003">Cell membrane</keyword>
<evidence type="ECO:0000256" key="7">
    <source>
        <dbReference type="SAM" id="MobiDB-lite"/>
    </source>
</evidence>
<dbReference type="Pfam" id="PF01757">
    <property type="entry name" value="Acyl_transf_3"/>
    <property type="match status" value="1"/>
</dbReference>
<gene>
    <name evidence="10" type="ORF">SAMN05445060_0173</name>
</gene>
<comment type="similarity">
    <text evidence="2">Belongs to the acyltransferase 3 family.</text>
</comment>
<feature type="transmembrane region" description="Helical" evidence="8">
    <location>
        <begin position="144"/>
        <end position="164"/>
    </location>
</feature>
<feature type="transmembrane region" description="Helical" evidence="8">
    <location>
        <begin position="276"/>
        <end position="295"/>
    </location>
</feature>
<keyword evidence="6 8" id="KW-0472">Membrane</keyword>
<dbReference type="OrthoDB" id="3211698at2"/>
<feature type="region of interest" description="Disordered" evidence="7">
    <location>
        <begin position="386"/>
        <end position="423"/>
    </location>
</feature>
<dbReference type="GO" id="GO:0016413">
    <property type="term" value="F:O-acetyltransferase activity"/>
    <property type="evidence" value="ECO:0007669"/>
    <property type="project" value="TreeGrafter"/>
</dbReference>
<dbReference type="GO" id="GO:0009246">
    <property type="term" value="P:enterobacterial common antigen biosynthetic process"/>
    <property type="evidence" value="ECO:0007669"/>
    <property type="project" value="TreeGrafter"/>
</dbReference>
<evidence type="ECO:0000313" key="10">
    <source>
        <dbReference type="EMBL" id="SIR63619.1"/>
    </source>
</evidence>
<sequence length="423" mass="47767">MTTTVEAPARTTPAAASARGRLYQADFIRGTTFALVIFSHVLSSTTDENLNVTSNALGMWGHVSRNAFFFLTGFVLMYANMDKKDFHALTFWPRRLKLVVIPYVIWSFVYWAYRFYTEGRFLQIPTSLTDFWNDLKWGVAAPHLYFIFVMMQVYVLFPALLWLVRRTRRHHVALVATSFVLQVALVAAFTHYTPGGWLGQYWWRNYATFLPYQFFIVLGAVIAMNRDRIDRVLRGRGRWVATAIVVTGALAYTAFILRTQHGITPLAASDSMHPSLLPYLVCAIVGLYALAVFWARHRDTTPRIAAVIRYTADRSFSIFLVHVLVLQVLLHATGGSEGAGSPLVRTLHAPWATAVIYLMTIAGTLLTVEVLRRLPGSRYITGKERLPLPRVTPPSIPRLRRPRRRDAQSSALGDEAALTTTGR</sequence>
<dbReference type="InterPro" id="IPR002656">
    <property type="entry name" value="Acyl_transf_3_dom"/>
</dbReference>
<evidence type="ECO:0000313" key="11">
    <source>
        <dbReference type="Proteomes" id="UP000186218"/>
    </source>
</evidence>
<dbReference type="Proteomes" id="UP000186218">
    <property type="component" value="Unassembled WGS sequence"/>
</dbReference>
<protein>
    <submittedName>
        <fullName evidence="10">Peptidoglycan/LPS O-acetylase OafA/YrhL, contains acyltransferase and SGNH-hydrolase domains</fullName>
    </submittedName>
</protein>
<dbReference type="STRING" id="1344003.SAMN05445060_0173"/>
<evidence type="ECO:0000256" key="1">
    <source>
        <dbReference type="ARBA" id="ARBA00004651"/>
    </source>
</evidence>
<proteinExistence type="inferred from homology"/>
<evidence type="ECO:0000256" key="4">
    <source>
        <dbReference type="ARBA" id="ARBA00022692"/>
    </source>
</evidence>
<evidence type="ECO:0000259" key="9">
    <source>
        <dbReference type="Pfam" id="PF01757"/>
    </source>
</evidence>
<dbReference type="PANTHER" id="PTHR40074:SF2">
    <property type="entry name" value="O-ACETYLTRANSFERASE WECH"/>
    <property type="match status" value="1"/>
</dbReference>
<feature type="transmembrane region" description="Helical" evidence="8">
    <location>
        <begin position="237"/>
        <end position="256"/>
    </location>
</feature>
<dbReference type="GO" id="GO:0005886">
    <property type="term" value="C:plasma membrane"/>
    <property type="evidence" value="ECO:0007669"/>
    <property type="project" value="UniProtKB-SubCell"/>
</dbReference>
<feature type="transmembrane region" description="Helical" evidence="8">
    <location>
        <begin position="57"/>
        <end position="78"/>
    </location>
</feature>
<comment type="subcellular location">
    <subcellularLocation>
        <location evidence="1">Cell membrane</location>
        <topology evidence="1">Multi-pass membrane protein</topology>
    </subcellularLocation>
</comment>
<evidence type="ECO:0000256" key="6">
    <source>
        <dbReference type="ARBA" id="ARBA00023136"/>
    </source>
</evidence>
<keyword evidence="5 8" id="KW-1133">Transmembrane helix</keyword>
<keyword evidence="4 8" id="KW-0812">Transmembrane</keyword>
<reference evidence="10 11" key="1">
    <citation type="submission" date="2017-01" db="EMBL/GenBank/DDBJ databases">
        <authorList>
            <person name="Mah S.A."/>
            <person name="Swanson W.J."/>
            <person name="Moy G.W."/>
            <person name="Vacquier V.D."/>
        </authorList>
    </citation>
    <scope>NUCLEOTIDE SEQUENCE [LARGE SCALE GENOMIC DNA]</scope>
    <source>
        <strain evidence="10 11">CPCC 203464</strain>
    </source>
</reference>
<keyword evidence="10" id="KW-0012">Acyltransferase</keyword>
<feature type="transmembrane region" description="Helical" evidence="8">
    <location>
        <begin position="209"/>
        <end position="225"/>
    </location>
</feature>
<feature type="transmembrane region" description="Helical" evidence="8">
    <location>
        <begin position="98"/>
        <end position="116"/>
    </location>
</feature>
<evidence type="ECO:0000256" key="3">
    <source>
        <dbReference type="ARBA" id="ARBA00022475"/>
    </source>
</evidence>
<evidence type="ECO:0000256" key="5">
    <source>
        <dbReference type="ARBA" id="ARBA00022989"/>
    </source>
</evidence>
<keyword evidence="10" id="KW-0808">Transferase</keyword>
<dbReference type="AlphaFoldDB" id="A0A1N7CJ49"/>
<name>A0A1N7CJ49_9NOCA</name>
<evidence type="ECO:0000256" key="8">
    <source>
        <dbReference type="SAM" id="Phobius"/>
    </source>
</evidence>
<keyword evidence="10" id="KW-0378">Hydrolase</keyword>
<accession>A0A1N7CJ49</accession>
<organism evidence="10 11">
    <name type="scientific">Williamsia sterculiae</name>
    <dbReference type="NCBI Taxonomy" id="1344003"/>
    <lineage>
        <taxon>Bacteria</taxon>
        <taxon>Bacillati</taxon>
        <taxon>Actinomycetota</taxon>
        <taxon>Actinomycetes</taxon>
        <taxon>Mycobacteriales</taxon>
        <taxon>Nocardiaceae</taxon>
        <taxon>Williamsia</taxon>
    </lineage>
</organism>
<dbReference type="RefSeq" id="WP_076475671.1">
    <property type="nucleotide sequence ID" value="NZ_FTNT01000001.1"/>
</dbReference>
<feature type="transmembrane region" description="Helical" evidence="8">
    <location>
        <begin position="354"/>
        <end position="371"/>
    </location>
</feature>